<evidence type="ECO:0000313" key="1">
    <source>
        <dbReference type="EMBL" id="KIM58718.1"/>
    </source>
</evidence>
<name>A0A0C2ZA22_9AGAM</name>
<proteinExistence type="predicted"/>
<dbReference type="EMBL" id="KN822082">
    <property type="protein sequence ID" value="KIM58718.1"/>
    <property type="molecule type" value="Genomic_DNA"/>
</dbReference>
<sequence length="61" mass="7305">MVQYLHIYFLWPHQLRYRTTAFILDHTDLIAFILICTALDIARDGLTLQDERLRDPCHLCM</sequence>
<evidence type="ECO:0000313" key="2">
    <source>
        <dbReference type="Proteomes" id="UP000053989"/>
    </source>
</evidence>
<gene>
    <name evidence="1" type="ORF">SCLCIDRAFT_1061699</name>
</gene>
<reference evidence="2" key="2">
    <citation type="submission" date="2015-01" db="EMBL/GenBank/DDBJ databases">
        <title>Evolutionary Origins and Diversification of the Mycorrhizal Mutualists.</title>
        <authorList>
            <consortium name="DOE Joint Genome Institute"/>
            <consortium name="Mycorrhizal Genomics Consortium"/>
            <person name="Kohler A."/>
            <person name="Kuo A."/>
            <person name="Nagy L.G."/>
            <person name="Floudas D."/>
            <person name="Copeland A."/>
            <person name="Barry K.W."/>
            <person name="Cichocki N."/>
            <person name="Veneault-Fourrey C."/>
            <person name="LaButti K."/>
            <person name="Lindquist E.A."/>
            <person name="Lipzen A."/>
            <person name="Lundell T."/>
            <person name="Morin E."/>
            <person name="Murat C."/>
            <person name="Riley R."/>
            <person name="Ohm R."/>
            <person name="Sun H."/>
            <person name="Tunlid A."/>
            <person name="Henrissat B."/>
            <person name="Grigoriev I.V."/>
            <person name="Hibbett D.S."/>
            <person name="Martin F."/>
        </authorList>
    </citation>
    <scope>NUCLEOTIDE SEQUENCE [LARGE SCALE GENOMIC DNA]</scope>
    <source>
        <strain evidence="2">Foug A</strain>
    </source>
</reference>
<reference evidence="1 2" key="1">
    <citation type="submission" date="2014-04" db="EMBL/GenBank/DDBJ databases">
        <authorList>
            <consortium name="DOE Joint Genome Institute"/>
            <person name="Kuo A."/>
            <person name="Kohler A."/>
            <person name="Nagy L.G."/>
            <person name="Floudas D."/>
            <person name="Copeland A."/>
            <person name="Barry K.W."/>
            <person name="Cichocki N."/>
            <person name="Veneault-Fourrey C."/>
            <person name="LaButti K."/>
            <person name="Lindquist E.A."/>
            <person name="Lipzen A."/>
            <person name="Lundell T."/>
            <person name="Morin E."/>
            <person name="Murat C."/>
            <person name="Sun H."/>
            <person name="Tunlid A."/>
            <person name="Henrissat B."/>
            <person name="Grigoriev I.V."/>
            <person name="Hibbett D.S."/>
            <person name="Martin F."/>
            <person name="Nordberg H.P."/>
            <person name="Cantor M.N."/>
            <person name="Hua S.X."/>
        </authorList>
    </citation>
    <scope>NUCLEOTIDE SEQUENCE [LARGE SCALE GENOMIC DNA]</scope>
    <source>
        <strain evidence="1 2">Foug A</strain>
    </source>
</reference>
<accession>A0A0C2ZA22</accession>
<protein>
    <submittedName>
        <fullName evidence="1">Uncharacterized protein</fullName>
    </submittedName>
</protein>
<dbReference type="InParanoid" id="A0A0C2ZA22"/>
<organism evidence="1 2">
    <name type="scientific">Scleroderma citrinum Foug A</name>
    <dbReference type="NCBI Taxonomy" id="1036808"/>
    <lineage>
        <taxon>Eukaryota</taxon>
        <taxon>Fungi</taxon>
        <taxon>Dikarya</taxon>
        <taxon>Basidiomycota</taxon>
        <taxon>Agaricomycotina</taxon>
        <taxon>Agaricomycetes</taxon>
        <taxon>Agaricomycetidae</taxon>
        <taxon>Boletales</taxon>
        <taxon>Sclerodermatineae</taxon>
        <taxon>Sclerodermataceae</taxon>
        <taxon>Scleroderma</taxon>
    </lineage>
</organism>
<dbReference type="Proteomes" id="UP000053989">
    <property type="component" value="Unassembled WGS sequence"/>
</dbReference>
<dbReference type="HOGENOM" id="CLU_2924052_0_0_1"/>
<keyword evidence="2" id="KW-1185">Reference proteome</keyword>
<dbReference type="AlphaFoldDB" id="A0A0C2ZA22"/>